<gene>
    <name evidence="2" type="ORF">M0L44_18465</name>
</gene>
<dbReference type="InterPro" id="IPR011004">
    <property type="entry name" value="Trimer_LpxA-like_sf"/>
</dbReference>
<dbReference type="Gene3D" id="1.10.3130.10">
    <property type="entry name" value="serine acetyltransferase, domain 1"/>
    <property type="match status" value="1"/>
</dbReference>
<evidence type="ECO:0000313" key="2">
    <source>
        <dbReference type="EMBL" id="MCO5978684.1"/>
    </source>
</evidence>
<evidence type="ECO:0000313" key="3">
    <source>
        <dbReference type="Proteomes" id="UP001204851"/>
    </source>
</evidence>
<keyword evidence="3" id="KW-1185">Reference proteome</keyword>
<dbReference type="PANTHER" id="PTHR42811">
    <property type="entry name" value="SERINE ACETYLTRANSFERASE"/>
    <property type="match status" value="1"/>
</dbReference>
<dbReference type="EMBL" id="JAMXMC010000012">
    <property type="protein sequence ID" value="MCO5978684.1"/>
    <property type="molecule type" value="Genomic_DNA"/>
</dbReference>
<feature type="region of interest" description="Disordered" evidence="1">
    <location>
        <begin position="1"/>
        <end position="20"/>
    </location>
</feature>
<organism evidence="2 3">
    <name type="scientific">Ideonella oryzae</name>
    <dbReference type="NCBI Taxonomy" id="2937441"/>
    <lineage>
        <taxon>Bacteria</taxon>
        <taxon>Pseudomonadati</taxon>
        <taxon>Pseudomonadota</taxon>
        <taxon>Betaproteobacteria</taxon>
        <taxon>Burkholderiales</taxon>
        <taxon>Sphaerotilaceae</taxon>
        <taxon>Ideonella</taxon>
    </lineage>
</organism>
<name>A0ABT1BR44_9BURK</name>
<evidence type="ECO:0000256" key="1">
    <source>
        <dbReference type="SAM" id="MobiDB-lite"/>
    </source>
</evidence>
<proteinExistence type="predicted"/>
<reference evidence="2 3" key="1">
    <citation type="submission" date="2022-06" db="EMBL/GenBank/DDBJ databases">
        <title>Ideonella sp. NS12-5 Genome sequencing and assembly.</title>
        <authorList>
            <person name="Jung Y."/>
        </authorList>
    </citation>
    <scope>NUCLEOTIDE SEQUENCE [LARGE SCALE GENOMIC DNA]</scope>
    <source>
        <strain evidence="2 3">NS12-5</strain>
    </source>
</reference>
<sequence>MSTLTEERPVAPAPANPDPLDAIVQSLREVRLAWREANGRAREPAGRELPSEDTLAHVLEDLGGVLFPMRLGPPELRPQEEDRHVSQTLRQTLLFMEGLMRLELQYDARVRGAELTEGPHVAELARQRARDFAGTLPMVRAELDADLAASFHQESGVRSMDEMLLWHPGMRALLVHRLAHRLHQAGLPLLARMASELARVRTGIDIHPAARVGPGCALQRATGVVIPEDAVILPGALIDGHRSLTGWQAA</sequence>
<dbReference type="InterPro" id="IPR042122">
    <property type="entry name" value="Ser_AcTrfase_N_sf"/>
</dbReference>
<dbReference type="RefSeq" id="WP_252771455.1">
    <property type="nucleotide sequence ID" value="NZ_JAMXMC010000012.1"/>
</dbReference>
<dbReference type="SUPFAM" id="SSF51161">
    <property type="entry name" value="Trimeric LpxA-like enzymes"/>
    <property type="match status" value="1"/>
</dbReference>
<dbReference type="Proteomes" id="UP001204851">
    <property type="component" value="Unassembled WGS sequence"/>
</dbReference>
<protein>
    <submittedName>
        <fullName evidence="2">Uncharacterized protein</fullName>
    </submittedName>
</protein>
<comment type="caution">
    <text evidence="2">The sequence shown here is derived from an EMBL/GenBank/DDBJ whole genome shotgun (WGS) entry which is preliminary data.</text>
</comment>
<accession>A0ABT1BR44</accession>